<dbReference type="AlphaFoldDB" id="A0A9W9ZJH3"/>
<dbReference type="InterPro" id="IPR043129">
    <property type="entry name" value="ATPase_NBD"/>
</dbReference>
<reference evidence="2" key="1">
    <citation type="submission" date="2023-01" db="EMBL/GenBank/DDBJ databases">
        <title>Genome assembly of the deep-sea coral Lophelia pertusa.</title>
        <authorList>
            <person name="Herrera S."/>
            <person name="Cordes E."/>
        </authorList>
    </citation>
    <scope>NUCLEOTIDE SEQUENCE</scope>
    <source>
        <strain evidence="2">USNM1676648</strain>
        <tissue evidence="2">Polyp</tissue>
    </source>
</reference>
<evidence type="ECO:0000313" key="3">
    <source>
        <dbReference type="Proteomes" id="UP001163046"/>
    </source>
</evidence>
<dbReference type="OrthoDB" id="5952856at2759"/>
<dbReference type="Gene3D" id="3.30.420.40">
    <property type="match status" value="3"/>
</dbReference>
<accession>A0A9W9ZJH3</accession>
<dbReference type="FunFam" id="3.30.420.40:FF:000058">
    <property type="entry name" value="Putative actin-related protein 5"/>
    <property type="match status" value="1"/>
</dbReference>
<dbReference type="PRINTS" id="PR00190">
    <property type="entry name" value="ACTIN"/>
</dbReference>
<name>A0A9W9ZJH3_9CNID</name>
<dbReference type="SMART" id="SM00268">
    <property type="entry name" value="ACTIN"/>
    <property type="match status" value="1"/>
</dbReference>
<protein>
    <recommendedName>
        <fullName evidence="4">Actin</fullName>
    </recommendedName>
</protein>
<evidence type="ECO:0000313" key="2">
    <source>
        <dbReference type="EMBL" id="KAJ7382876.1"/>
    </source>
</evidence>
<sequence length="253" mass="28145">MFETFAVPAMYLATQAVLALYSSGRTTGVVFDSGDGVSYAVPVYEGYALPHAILRLELAGRHVTEYLIRLLMERGYSFTSTSELEIARDIKEKLCFVSPDFEHQMSIADSGTKMNQSYELPDGRCVGVGNERFRAPECLFQPSFLGKPDTAGIHETIYNSIMKCDEDIRKQLFANTVLSGGSTLFSGIVERMEKEIASLAPLANIKIIAPAERKLSVWMGGSMLASLPTFQNMWIFKAEYDEHGPSIVHRKCF</sequence>
<keyword evidence="3" id="KW-1185">Reference proteome</keyword>
<dbReference type="Proteomes" id="UP001163046">
    <property type="component" value="Unassembled WGS sequence"/>
</dbReference>
<dbReference type="InterPro" id="IPR004000">
    <property type="entry name" value="Actin"/>
</dbReference>
<dbReference type="SUPFAM" id="SSF53067">
    <property type="entry name" value="Actin-like ATPase domain"/>
    <property type="match status" value="2"/>
</dbReference>
<organism evidence="2 3">
    <name type="scientific">Desmophyllum pertusum</name>
    <dbReference type="NCBI Taxonomy" id="174260"/>
    <lineage>
        <taxon>Eukaryota</taxon>
        <taxon>Metazoa</taxon>
        <taxon>Cnidaria</taxon>
        <taxon>Anthozoa</taxon>
        <taxon>Hexacorallia</taxon>
        <taxon>Scleractinia</taxon>
        <taxon>Caryophylliina</taxon>
        <taxon>Caryophylliidae</taxon>
        <taxon>Desmophyllum</taxon>
    </lineage>
</organism>
<evidence type="ECO:0000256" key="1">
    <source>
        <dbReference type="RuleBase" id="RU000487"/>
    </source>
</evidence>
<comment type="caution">
    <text evidence="2">The sequence shown here is derived from an EMBL/GenBank/DDBJ whole genome shotgun (WGS) entry which is preliminary data.</text>
</comment>
<proteinExistence type="inferred from homology"/>
<dbReference type="Pfam" id="PF00022">
    <property type="entry name" value="Actin"/>
    <property type="match status" value="1"/>
</dbReference>
<gene>
    <name evidence="2" type="ORF">OS493_032249</name>
</gene>
<dbReference type="FunFam" id="3.90.640.10:FF:000047">
    <property type="entry name" value="Actin, alpha skeletal muscle"/>
    <property type="match status" value="1"/>
</dbReference>
<comment type="similarity">
    <text evidence="1">Belongs to the actin family.</text>
</comment>
<dbReference type="PANTHER" id="PTHR11937">
    <property type="entry name" value="ACTIN"/>
    <property type="match status" value="1"/>
</dbReference>
<dbReference type="EMBL" id="MU825912">
    <property type="protein sequence ID" value="KAJ7382876.1"/>
    <property type="molecule type" value="Genomic_DNA"/>
</dbReference>
<dbReference type="Gene3D" id="3.90.640.10">
    <property type="entry name" value="Actin, Chain A, domain 4"/>
    <property type="match status" value="1"/>
</dbReference>
<evidence type="ECO:0008006" key="4">
    <source>
        <dbReference type="Google" id="ProtNLM"/>
    </source>
</evidence>